<accession>A0A098BUV0</accession>
<name>A0A098BUV0_9NOCA</name>
<dbReference type="Proteomes" id="UP000042997">
    <property type="component" value="Unassembled WGS sequence"/>
</dbReference>
<gene>
    <name evidence="1" type="ORF">RHRU231_960027</name>
</gene>
<protein>
    <recommendedName>
        <fullName evidence="3">Transposase</fullName>
    </recommendedName>
</protein>
<evidence type="ECO:0000313" key="2">
    <source>
        <dbReference type="Proteomes" id="UP000042997"/>
    </source>
</evidence>
<evidence type="ECO:0000313" key="1">
    <source>
        <dbReference type="EMBL" id="CDZ92498.1"/>
    </source>
</evidence>
<sequence>MPRPGRQRRLRRRRGARYGSKCHLLHGAVGMCPTPQACCTGHSRSGRTPPSIDCSVRRNSAREDGVKRYVASFFQALDARIRRSAAVAGRMLTACLSNDPGALSTPTS</sequence>
<organism evidence="1 2">
    <name type="scientific">Rhodococcus ruber</name>
    <dbReference type="NCBI Taxonomy" id="1830"/>
    <lineage>
        <taxon>Bacteria</taxon>
        <taxon>Bacillati</taxon>
        <taxon>Actinomycetota</taxon>
        <taxon>Actinomycetes</taxon>
        <taxon>Mycobacteriales</taxon>
        <taxon>Nocardiaceae</taxon>
        <taxon>Rhodococcus</taxon>
    </lineage>
</organism>
<dbReference type="AlphaFoldDB" id="A0A098BUV0"/>
<dbReference type="EMBL" id="CCSD01000112">
    <property type="protein sequence ID" value="CDZ92498.1"/>
    <property type="molecule type" value="Genomic_DNA"/>
</dbReference>
<proteinExistence type="predicted"/>
<evidence type="ECO:0008006" key="3">
    <source>
        <dbReference type="Google" id="ProtNLM"/>
    </source>
</evidence>
<reference evidence="1 2" key="1">
    <citation type="journal article" date="2014" name="Genome Announc.">
        <title>Draft Genome Sequence of Propane- and Butane-Oxidizing Actinobacterium Rhodococcus ruber IEGM 231.</title>
        <authorList>
            <person name="Ivshina I.B."/>
            <person name="Kuyukina M.S."/>
            <person name="Krivoruchko A.V."/>
            <person name="Barbe V."/>
            <person name="Fischer C."/>
        </authorList>
    </citation>
    <scope>NUCLEOTIDE SEQUENCE [LARGE SCALE GENOMIC DNA]</scope>
</reference>